<dbReference type="EMBL" id="HG001749">
    <property type="protein sequence ID" value="CDF35828.1"/>
    <property type="molecule type" value="Genomic_DNA"/>
</dbReference>
<evidence type="ECO:0000313" key="5">
    <source>
        <dbReference type="EMBL" id="CDF35828.1"/>
    </source>
</evidence>
<sequence>MSSSSTSTRHVAFFYGTLKYKFPNWAVVPPTVIFLGTARTLRPHPLVVDTEMGVPYILPLPGHPHAQNIHGELYSMTSEEAEALDRFEGVPIDFYYRAELDVVVTASEDGRTPQPNPVDGQLLKPDSVLPSATYFRGRGGASWAQKWSVERLQTLPMKSMYTIQDVEEYIPQHKRLNG</sequence>
<accession>R7QDG5</accession>
<dbReference type="PANTHER" id="PTHR12510">
    <property type="entry name" value="TROPONIN C-AKIN-1 PROTEIN"/>
    <property type="match status" value="1"/>
</dbReference>
<dbReference type="InterPro" id="IPR009288">
    <property type="entry name" value="AIG2-like_dom"/>
</dbReference>
<feature type="active site" description="Proton acceptor" evidence="2">
    <location>
        <position position="88"/>
    </location>
</feature>
<feature type="domain" description="Gamma-glutamylcyclotransferase AIG2-like" evidence="4">
    <location>
        <begin position="13"/>
        <end position="110"/>
    </location>
</feature>
<dbReference type="KEGG" id="ccp:CHC_T00004278001"/>
<evidence type="ECO:0000256" key="1">
    <source>
        <dbReference type="ARBA" id="ARBA00008861"/>
    </source>
</evidence>
<dbReference type="Gene3D" id="3.10.490.10">
    <property type="entry name" value="Gamma-glutamyl cyclotransferase-like"/>
    <property type="match status" value="1"/>
</dbReference>
<organism evidence="5 6">
    <name type="scientific">Chondrus crispus</name>
    <name type="common">Carrageen Irish moss</name>
    <name type="synonym">Polymorpha crispa</name>
    <dbReference type="NCBI Taxonomy" id="2769"/>
    <lineage>
        <taxon>Eukaryota</taxon>
        <taxon>Rhodophyta</taxon>
        <taxon>Florideophyceae</taxon>
        <taxon>Rhodymeniophycidae</taxon>
        <taxon>Gigartinales</taxon>
        <taxon>Gigartinaceae</taxon>
        <taxon>Chondrus</taxon>
    </lineage>
</organism>
<name>R7QDG5_CHOCR</name>
<evidence type="ECO:0000259" key="4">
    <source>
        <dbReference type="Pfam" id="PF06094"/>
    </source>
</evidence>
<evidence type="ECO:0000256" key="3">
    <source>
        <dbReference type="RuleBase" id="RU367036"/>
    </source>
</evidence>
<dbReference type="AlphaFoldDB" id="R7QDG5"/>
<dbReference type="InterPro" id="IPR036568">
    <property type="entry name" value="GGCT-like_sf"/>
</dbReference>
<evidence type="ECO:0000313" key="6">
    <source>
        <dbReference type="Proteomes" id="UP000012073"/>
    </source>
</evidence>
<comment type="similarity">
    <text evidence="1 3">Belongs to the gamma-glutamylcyclotransferase family.</text>
</comment>
<dbReference type="GO" id="GO:0061929">
    <property type="term" value="F:gamma-glutamylaminecyclotransferase activity"/>
    <property type="evidence" value="ECO:0007669"/>
    <property type="project" value="InterPro"/>
</dbReference>
<reference evidence="6" key="1">
    <citation type="journal article" date="2013" name="Proc. Natl. Acad. Sci. U.S.A.">
        <title>Genome structure and metabolic features in the red seaweed Chondrus crispus shed light on evolution of the Archaeplastida.</title>
        <authorList>
            <person name="Collen J."/>
            <person name="Porcel B."/>
            <person name="Carre W."/>
            <person name="Ball S.G."/>
            <person name="Chaparro C."/>
            <person name="Tonon T."/>
            <person name="Barbeyron T."/>
            <person name="Michel G."/>
            <person name="Noel B."/>
            <person name="Valentin K."/>
            <person name="Elias M."/>
            <person name="Artiguenave F."/>
            <person name="Arun A."/>
            <person name="Aury J.M."/>
            <person name="Barbosa-Neto J.F."/>
            <person name="Bothwell J.H."/>
            <person name="Bouget F.Y."/>
            <person name="Brillet L."/>
            <person name="Cabello-Hurtado F."/>
            <person name="Capella-Gutierrez S."/>
            <person name="Charrier B."/>
            <person name="Cladiere L."/>
            <person name="Cock J.M."/>
            <person name="Coelho S.M."/>
            <person name="Colleoni C."/>
            <person name="Czjzek M."/>
            <person name="Da Silva C."/>
            <person name="Delage L."/>
            <person name="Denoeud F."/>
            <person name="Deschamps P."/>
            <person name="Dittami S.M."/>
            <person name="Gabaldon T."/>
            <person name="Gachon C.M."/>
            <person name="Groisillier A."/>
            <person name="Herve C."/>
            <person name="Jabbari K."/>
            <person name="Katinka M."/>
            <person name="Kloareg B."/>
            <person name="Kowalczyk N."/>
            <person name="Labadie K."/>
            <person name="Leblanc C."/>
            <person name="Lopez P.J."/>
            <person name="McLachlan D.H."/>
            <person name="Meslet-Cladiere L."/>
            <person name="Moustafa A."/>
            <person name="Nehr Z."/>
            <person name="Nyvall Collen P."/>
            <person name="Panaud O."/>
            <person name="Partensky F."/>
            <person name="Poulain J."/>
            <person name="Rensing S.A."/>
            <person name="Rousvoal S."/>
            <person name="Samson G."/>
            <person name="Symeonidi A."/>
            <person name="Weissenbach J."/>
            <person name="Zambounis A."/>
            <person name="Wincker P."/>
            <person name="Boyen C."/>
        </authorList>
    </citation>
    <scope>NUCLEOTIDE SEQUENCE [LARGE SCALE GENOMIC DNA]</scope>
    <source>
        <strain evidence="6">cv. Stackhouse</strain>
    </source>
</reference>
<dbReference type="STRING" id="2769.R7QDG5"/>
<dbReference type="InterPro" id="IPR013024">
    <property type="entry name" value="GGCT-like"/>
</dbReference>
<dbReference type="Gramene" id="CDF35828">
    <property type="protein sequence ID" value="CDF35828"/>
    <property type="gene ID" value="CHC_T00004278001"/>
</dbReference>
<proteinExistence type="inferred from homology"/>
<dbReference type="PhylomeDB" id="R7QDG5"/>
<dbReference type="GeneID" id="17323360"/>
<dbReference type="Pfam" id="PF06094">
    <property type="entry name" value="GGACT"/>
    <property type="match status" value="1"/>
</dbReference>
<dbReference type="RefSeq" id="XP_005715647.1">
    <property type="nucleotide sequence ID" value="XM_005715590.1"/>
</dbReference>
<dbReference type="SUPFAM" id="SSF110857">
    <property type="entry name" value="Gamma-glutamyl cyclotransferase-like"/>
    <property type="match status" value="1"/>
</dbReference>
<keyword evidence="6" id="KW-1185">Reference proteome</keyword>
<dbReference type="GO" id="GO:0005829">
    <property type="term" value="C:cytosol"/>
    <property type="evidence" value="ECO:0007669"/>
    <property type="project" value="TreeGrafter"/>
</dbReference>
<dbReference type="PANTHER" id="PTHR12510:SF4">
    <property type="entry name" value="GAMMA-GLUTAMYLAMINECYCLOTRANSFERASE"/>
    <property type="match status" value="1"/>
</dbReference>
<dbReference type="CDD" id="cd06661">
    <property type="entry name" value="GGCT_like"/>
    <property type="match status" value="1"/>
</dbReference>
<dbReference type="PROSITE" id="PS50890">
    <property type="entry name" value="PUA"/>
    <property type="match status" value="1"/>
</dbReference>
<protein>
    <recommendedName>
        <fullName evidence="3">Gamma-glutamylcyclotransferase family protein</fullName>
    </recommendedName>
</protein>
<evidence type="ECO:0000256" key="2">
    <source>
        <dbReference type="PIRSR" id="PIRSR639126-1"/>
    </source>
</evidence>
<dbReference type="OrthoDB" id="113620at2759"/>
<gene>
    <name evidence="5" type="ORF">CHC_T00004278001</name>
</gene>
<dbReference type="InterPro" id="IPR039126">
    <property type="entry name" value="GGACT"/>
</dbReference>
<dbReference type="Proteomes" id="UP000012073">
    <property type="component" value="Unassembled WGS sequence"/>
</dbReference>